<dbReference type="InterPro" id="IPR043502">
    <property type="entry name" value="DNA/RNA_pol_sf"/>
</dbReference>
<dbReference type="InterPro" id="IPR000571">
    <property type="entry name" value="Znf_CCCH"/>
</dbReference>
<dbReference type="EMBL" id="KV467245">
    <property type="protein sequence ID" value="OCT56862.1"/>
    <property type="molecule type" value="Genomic_DNA"/>
</dbReference>
<feature type="compositionally biased region" description="Basic residues" evidence="2">
    <location>
        <begin position="74"/>
        <end position="86"/>
    </location>
</feature>
<evidence type="ECO:0000313" key="4">
    <source>
        <dbReference type="EMBL" id="OCT56862.1"/>
    </source>
</evidence>
<feature type="compositionally biased region" description="Polar residues" evidence="2">
    <location>
        <begin position="52"/>
        <end position="73"/>
    </location>
</feature>
<name>A0A974BRJ9_XENLA</name>
<dbReference type="PROSITE" id="PS50103">
    <property type="entry name" value="ZF_C3H1"/>
    <property type="match status" value="1"/>
</dbReference>
<dbReference type="GO" id="GO:0008270">
    <property type="term" value="F:zinc ion binding"/>
    <property type="evidence" value="ECO:0007669"/>
    <property type="project" value="UniProtKB-KW"/>
</dbReference>
<evidence type="ECO:0000256" key="2">
    <source>
        <dbReference type="SAM" id="MobiDB-lite"/>
    </source>
</evidence>
<feature type="domain" description="C3H1-type" evidence="3">
    <location>
        <begin position="417"/>
        <end position="443"/>
    </location>
</feature>
<evidence type="ECO:0000256" key="1">
    <source>
        <dbReference type="PROSITE-ProRule" id="PRU00723"/>
    </source>
</evidence>
<accession>A0A974BRJ9</accession>
<dbReference type="PANTHER" id="PTHR35558:SF1">
    <property type="entry name" value="ENDONUCLEASE_EXONUCLEASE_PHOSPHATASE DOMAIN-CONTAINING PROTEIN"/>
    <property type="match status" value="1"/>
</dbReference>
<dbReference type="Proteomes" id="UP000694892">
    <property type="component" value="Unassembled WGS sequence"/>
</dbReference>
<keyword evidence="1" id="KW-0479">Metal-binding</keyword>
<feature type="compositionally biased region" description="Polar residues" evidence="2">
    <location>
        <begin position="126"/>
        <end position="154"/>
    </location>
</feature>
<gene>
    <name evidence="4" type="ORF">XELAEV_18004286mg</name>
</gene>
<proteinExistence type="predicted"/>
<protein>
    <recommendedName>
        <fullName evidence="3">C3H1-type domain-containing protein</fullName>
    </recommendedName>
</protein>
<sequence length="686" mass="76531">MLSRFAAISASEPPPLAAEDVLQWLHEKAGLEEIKRVIVGCRQELQGDSDENSACQSEDTSGSRKQPIGSSPTKRGKRKAPVKKAAFKSLPVQRKKLSAAAPWKNLRSPAASSKAVPASVKDLQGQLRSTSEGQTRTQGTSQERPSTSAESSSDVPRWPASSPPQTSSLAEVEFGTASEAAMELQSADASGFGAQRVGLATLAMPNTSSYPTVARAASVPPSQLRSAFHKIHRQELGNIFKTLINSNSPGAANTQRSTGIHENSYKDVFICQATLLGLHLSTAVREKIIKGDYVDLLLLLPSAKEFLKSDHKGDTEEERRRPVARTFTNWLQAFCIYSNILCERFPNLGPGLFKHLDIILEAYRSYGGVAWFLYDDRVRQKMAVHKSMLWGSKDIDLWMGMLAPKPQPLQNQTKNVAGRNACWSFNENFCKWQNSCRYKHECSICAGAHPAFLCAKRFTQAGKFKQREQHQKSDNTSDTKATILESGFSEGFIIPTDNTKWSPVVVDNLKSAKKYPEIVRKKLLKELSYSRIAGVVPKKETGSFRLIHHLSLPNGLSVNDSISPELCSVEYASFDKAVNLLRLCGVGTQLAKSDIQSAFRLLPIHPDCYFLLGFHFEGGYYYDRCLPMGCAVSCNYFELFSNFLEWTVKFETGSEFILHYLDVFFIYRSSRYRHLQHPFKHIFVIS</sequence>
<feature type="zinc finger region" description="C3H1-type" evidence="1">
    <location>
        <begin position="417"/>
        <end position="443"/>
    </location>
</feature>
<reference evidence="4" key="1">
    <citation type="submission" date="2016-05" db="EMBL/GenBank/DDBJ databases">
        <title>WGS assembly of Xenopus laevis.</title>
        <authorList>
            <person name="Session A."/>
            <person name="Uno Y."/>
            <person name="Kwon T."/>
            <person name="Chapman J."/>
            <person name="Toyoda A."/>
            <person name="Takahashi S."/>
            <person name="Fukui A."/>
            <person name="Hikosaka A."/>
            <person name="Putnam N."/>
            <person name="Stites J."/>
            <person name="Van Heeringen S."/>
            <person name="Quigley I."/>
            <person name="Heinz S."/>
            <person name="Hellsten U."/>
            <person name="Lyons J."/>
            <person name="Suzuki A."/>
            <person name="Kondo M."/>
            <person name="Ogino H."/>
            <person name="Ochi H."/>
            <person name="Bogdanovic O."/>
            <person name="Lister R."/>
            <person name="Georgiou G."/>
            <person name="Paranjpe S."/>
            <person name="Van Kruijsbergen I."/>
            <person name="Mozaffari S."/>
            <person name="Shu S."/>
            <person name="Schmutz J."/>
            <person name="Jenkins J."/>
            <person name="Grimwood J."/>
            <person name="Carlson J."/>
            <person name="Mitros T."/>
            <person name="Simakov O."/>
            <person name="Heald R."/>
            <person name="Miller K."/>
            <person name="Haudenschild C."/>
            <person name="Kuroki Y."/>
            <person name="Tanaka T."/>
            <person name="Michiue T."/>
            <person name="Watanabe M."/>
            <person name="Kinoshita T."/>
            <person name="Ohta Y."/>
            <person name="Mawaribuchi S."/>
            <person name="Suzuki Y."/>
            <person name="Haramoto Y."/>
            <person name="Yamamoto T."/>
            <person name="Takagi C."/>
            <person name="Kitzman J."/>
            <person name="Shendure J."/>
            <person name="Nakayama T."/>
            <person name="Izutsu Y."/>
            <person name="Robert J."/>
            <person name="Dichmann D."/>
            <person name="Flajnik M."/>
            <person name="Houston D."/>
            <person name="Marcotte E."/>
            <person name="Wallingford J."/>
            <person name="Ito Y."/>
            <person name="Asashima M."/>
            <person name="Ueno N."/>
            <person name="Matsuda Y."/>
            <person name="Jan Veenstra G."/>
            <person name="Fujiyama A."/>
            <person name="Harland R."/>
            <person name="Taira M."/>
            <person name="Rokhsar D.S."/>
        </authorList>
    </citation>
    <scope>NUCLEOTIDE SEQUENCE</scope>
    <source>
        <strain evidence="4">J</strain>
        <tissue evidence="4">Blood</tissue>
    </source>
</reference>
<dbReference type="SUPFAM" id="SSF56672">
    <property type="entry name" value="DNA/RNA polymerases"/>
    <property type="match status" value="1"/>
</dbReference>
<dbReference type="AlphaFoldDB" id="A0A974BRJ9"/>
<keyword evidence="1" id="KW-0863">Zinc-finger</keyword>
<feature type="compositionally biased region" description="Low complexity" evidence="2">
    <location>
        <begin position="108"/>
        <end position="121"/>
    </location>
</feature>
<feature type="region of interest" description="Disordered" evidence="2">
    <location>
        <begin position="45"/>
        <end position="169"/>
    </location>
</feature>
<keyword evidence="1" id="KW-0862">Zinc</keyword>
<evidence type="ECO:0000259" key="3">
    <source>
        <dbReference type="PROSITE" id="PS50103"/>
    </source>
</evidence>
<organism evidence="4">
    <name type="scientific">Xenopus laevis</name>
    <name type="common">African clawed frog</name>
    <dbReference type="NCBI Taxonomy" id="8355"/>
    <lineage>
        <taxon>Eukaryota</taxon>
        <taxon>Metazoa</taxon>
        <taxon>Chordata</taxon>
        <taxon>Craniata</taxon>
        <taxon>Vertebrata</taxon>
        <taxon>Euteleostomi</taxon>
        <taxon>Amphibia</taxon>
        <taxon>Batrachia</taxon>
        <taxon>Anura</taxon>
        <taxon>Pipoidea</taxon>
        <taxon>Pipidae</taxon>
        <taxon>Xenopodinae</taxon>
        <taxon>Xenopus</taxon>
        <taxon>Xenopus</taxon>
    </lineage>
</organism>
<dbReference type="PANTHER" id="PTHR35558">
    <property type="entry name" value="SGNH_HYDRO DOMAIN-CONTAINING PROTEIN"/>
    <property type="match status" value="1"/>
</dbReference>